<keyword evidence="2" id="KW-1185">Reference proteome</keyword>
<dbReference type="Proteomes" id="UP000325787">
    <property type="component" value="Chromosome"/>
</dbReference>
<dbReference type="RefSeq" id="WP_051766132.1">
    <property type="nucleotide sequence ID" value="NZ_CP034550.1"/>
</dbReference>
<dbReference type="InterPro" id="IPR011990">
    <property type="entry name" value="TPR-like_helical_dom_sf"/>
</dbReference>
<evidence type="ECO:0000313" key="1">
    <source>
        <dbReference type="EMBL" id="QFZ21913.1"/>
    </source>
</evidence>
<dbReference type="EMBL" id="CP034550">
    <property type="protein sequence ID" value="QFZ21913.1"/>
    <property type="molecule type" value="Genomic_DNA"/>
</dbReference>
<dbReference type="KEGG" id="ssyi:EKG83_34935"/>
<evidence type="ECO:0000313" key="2">
    <source>
        <dbReference type="Proteomes" id="UP000325787"/>
    </source>
</evidence>
<dbReference type="OrthoDB" id="3964962at2"/>
<dbReference type="AlphaFoldDB" id="A0A5Q0H7G8"/>
<sequence>MTDRPTVHNALSGEIGSAVQVGHAGVVNLFGPAPIAAGPLGTPVGECSPFDLEVHRTAGTGLPTYVPRPHDEVLRQVVDVVVGGGSAIVVLVGGSSTGKTRACWEAVRRLPAHWRLWHPISPGRPEAVLADLDRVGPHTVLWLNEAQHYLLPGAGERVAAAVRELLRDPGRGPVLVLATLWPEYWATLVTRPLSGVEDPHAQARELLVQAGVRVPDEFTAADVAVARGSGDPLLAEAVERAADRQVAQYLAGAPALLERYRTAPPAAAAVIDAAMDARRLGHGVVLSRALLEAAAPGYLSDSQWGRLGDDWFDAALGHCLALSHAGVSPLVRVRPRPGQAGGGFRLEDYLEETGRWERYAVVPPASLWDALVEHAPAEDLPGLAQEAERRGYFRFAFLLHRRSGDAAAVARLLERIGRAGEAENWYDRAVRAGDPGALRRAARRAGAVDEALGHYRRAAGAGDFVAERLLVELLVREKRVPEAIDWLTPRARDGVGFSARLLERLRSWVSGETSVEVVEVVRRTGDDGEPPVPDDEDVPVDRVAAEARVLVGAGRVVDAVALLRGYAEERDISPERLIAHLMVEGLRPDEAVTWFERAVAAGDRDAVGSCARALAAHRGFEAAAVWLLGQDIPDNPADLRYAAGLMEATDRLSDAVDLYLRAVDRDDEALRRVSGIAVRAGRADEVGACLVRLAEAGDTTAMRTAALLLDEVGRAEEAAAWYLRYAEVGPRCGLEVIARLLVKAGRSDEADRLPHYGLEPGGVVARPWSAAPPHDQR</sequence>
<dbReference type="Gene3D" id="1.25.40.10">
    <property type="entry name" value="Tetratricopeptide repeat domain"/>
    <property type="match status" value="2"/>
</dbReference>
<proteinExistence type="predicted"/>
<protein>
    <recommendedName>
        <fullName evidence="3">Tetratricopeptide repeat protein</fullName>
    </recommendedName>
</protein>
<dbReference type="SUPFAM" id="SSF81901">
    <property type="entry name" value="HCP-like"/>
    <property type="match status" value="2"/>
</dbReference>
<evidence type="ECO:0008006" key="3">
    <source>
        <dbReference type="Google" id="ProtNLM"/>
    </source>
</evidence>
<accession>A0A5Q0H7G8</accession>
<name>A0A5Q0H7G8_SACSY</name>
<organism evidence="1 2">
    <name type="scientific">Saccharothrix syringae</name>
    <name type="common">Nocardiopsis syringae</name>
    <dbReference type="NCBI Taxonomy" id="103733"/>
    <lineage>
        <taxon>Bacteria</taxon>
        <taxon>Bacillati</taxon>
        <taxon>Actinomycetota</taxon>
        <taxon>Actinomycetes</taxon>
        <taxon>Pseudonocardiales</taxon>
        <taxon>Pseudonocardiaceae</taxon>
        <taxon>Saccharothrix</taxon>
    </lineage>
</organism>
<reference evidence="2" key="1">
    <citation type="journal article" date="2021" name="Curr. Microbiol.">
        <title>Complete genome of nocamycin-producing strain Saccharothrix syringae NRRL B-16468 reveals the biosynthetic potential for secondary metabolites.</title>
        <authorList>
            <person name="Mo X."/>
            <person name="Yang S."/>
        </authorList>
    </citation>
    <scope>NUCLEOTIDE SEQUENCE [LARGE SCALE GENOMIC DNA]</scope>
    <source>
        <strain evidence="2">ATCC 51364 / DSM 43886 / JCM 6844 / KCTC 9398 / NBRC 14523 / NRRL B-16468 / INA 2240</strain>
    </source>
</reference>
<gene>
    <name evidence="1" type="ORF">EKG83_34935</name>
</gene>